<comment type="caution">
    <text evidence="1">The sequence shown here is derived from an EMBL/GenBank/DDBJ whole genome shotgun (WGS) entry which is preliminary data.</text>
</comment>
<proteinExistence type="predicted"/>
<dbReference type="Proteomes" id="UP000887116">
    <property type="component" value="Unassembled WGS sequence"/>
</dbReference>
<accession>A0A8X6H449</accession>
<keyword evidence="2" id="KW-1185">Reference proteome</keyword>
<name>A0A8X6H449_TRICU</name>
<organism evidence="1 2">
    <name type="scientific">Trichonephila clavata</name>
    <name type="common">Joro spider</name>
    <name type="synonym">Nephila clavata</name>
    <dbReference type="NCBI Taxonomy" id="2740835"/>
    <lineage>
        <taxon>Eukaryota</taxon>
        <taxon>Metazoa</taxon>
        <taxon>Ecdysozoa</taxon>
        <taxon>Arthropoda</taxon>
        <taxon>Chelicerata</taxon>
        <taxon>Arachnida</taxon>
        <taxon>Araneae</taxon>
        <taxon>Araneomorphae</taxon>
        <taxon>Entelegynae</taxon>
        <taxon>Araneoidea</taxon>
        <taxon>Nephilidae</taxon>
        <taxon>Trichonephila</taxon>
    </lineage>
</organism>
<dbReference type="AlphaFoldDB" id="A0A8X6H449"/>
<evidence type="ECO:0000313" key="1">
    <source>
        <dbReference type="EMBL" id="GFQ79374.1"/>
    </source>
</evidence>
<sequence>MDWDDLIPEGFEVSTKNDPVAKCAFYSGSLSPEIFRKPLSQYYFAIPVPGTGTWAAKNQLNNVQAWEFYFHPQVVIATAAYLLCSIENARRVLTYKR</sequence>
<dbReference type="EMBL" id="BMAO01012160">
    <property type="protein sequence ID" value="GFQ79374.1"/>
    <property type="molecule type" value="Genomic_DNA"/>
</dbReference>
<reference evidence="1" key="1">
    <citation type="submission" date="2020-07" db="EMBL/GenBank/DDBJ databases">
        <title>Multicomponent nature underlies the extraordinary mechanical properties of spider dragline silk.</title>
        <authorList>
            <person name="Kono N."/>
            <person name="Nakamura H."/>
            <person name="Mori M."/>
            <person name="Yoshida Y."/>
            <person name="Ohtoshi R."/>
            <person name="Malay A.D."/>
            <person name="Moran D.A.P."/>
            <person name="Tomita M."/>
            <person name="Numata K."/>
            <person name="Arakawa K."/>
        </authorList>
    </citation>
    <scope>NUCLEOTIDE SEQUENCE</scope>
</reference>
<gene>
    <name evidence="1" type="ORF">TNCT_457731</name>
</gene>
<evidence type="ECO:0000313" key="2">
    <source>
        <dbReference type="Proteomes" id="UP000887116"/>
    </source>
</evidence>
<protein>
    <submittedName>
        <fullName evidence="1">Uncharacterized protein</fullName>
    </submittedName>
</protein>